<protein>
    <recommendedName>
        <fullName evidence="9">Mid1-interacting protein</fullName>
    </recommendedName>
</protein>
<evidence type="ECO:0000256" key="3">
    <source>
        <dbReference type="ARBA" id="ARBA00009488"/>
    </source>
</evidence>
<comment type="subcellular location">
    <subcellularLocation>
        <location evidence="2">Cytoplasm</location>
    </subcellularLocation>
    <subcellularLocation>
        <location evidence="1">Nucleus</location>
    </subcellularLocation>
</comment>
<evidence type="ECO:0000256" key="4">
    <source>
        <dbReference type="ARBA" id="ARBA00022490"/>
    </source>
</evidence>
<dbReference type="EMBL" id="JAPWDV010000002">
    <property type="protein sequence ID" value="KAJ6218857.1"/>
    <property type="molecule type" value="Genomic_DNA"/>
</dbReference>
<evidence type="ECO:0000256" key="2">
    <source>
        <dbReference type="ARBA" id="ARBA00004496"/>
    </source>
</evidence>
<dbReference type="Pfam" id="PF07084">
    <property type="entry name" value="Spot_14"/>
    <property type="match status" value="2"/>
</dbReference>
<dbReference type="GO" id="GO:0046890">
    <property type="term" value="P:regulation of lipid biosynthetic process"/>
    <property type="evidence" value="ECO:0007669"/>
    <property type="project" value="TreeGrafter"/>
</dbReference>
<accession>A0A9Q0M4H9</accession>
<gene>
    <name evidence="7" type="ORF">RDWZM_004669</name>
</gene>
<dbReference type="PANTHER" id="PTHR14315:SF17">
    <property type="entry name" value="MIP21584P"/>
    <property type="match status" value="1"/>
</dbReference>
<comment type="caution">
    <text evidence="7">The sequence shown here is derived from an EMBL/GenBank/DDBJ whole genome shotgun (WGS) entry which is preliminary data.</text>
</comment>
<proteinExistence type="inferred from homology"/>
<dbReference type="InterPro" id="IPR053719">
    <property type="entry name" value="Lipogen_MT_Stabilize_sf"/>
</dbReference>
<sequence>MPNSSPMFLEVEDIFAIGAAQQSRRKSSLKEPLNYTNRAITTFVESVTKMNESVLIPSKLRDVEVRDMDATSLMPVNSDLYSFYQMLNSVKQDLFSNSKFNGSFMLGNSTNNSGSNSGRVTPTGSNGRLVPPTSLALERRLSTSYMLNGGGGGDLSPDFALNSPSPTIPMITPTVTTTALLLSPSSPSSPSPFGYRAESMSNLLAAIGYDECESTNSEERVQQITSCFTHHLNALYTILGHFTRGANYITRRYQEETQELC</sequence>
<evidence type="ECO:0000256" key="5">
    <source>
        <dbReference type="ARBA" id="ARBA00023242"/>
    </source>
</evidence>
<evidence type="ECO:0000313" key="7">
    <source>
        <dbReference type="EMBL" id="KAJ6218857.1"/>
    </source>
</evidence>
<feature type="region of interest" description="Disordered" evidence="6">
    <location>
        <begin position="110"/>
        <end position="131"/>
    </location>
</feature>
<organism evidence="7 8">
    <name type="scientific">Blomia tropicalis</name>
    <name type="common">Mite</name>
    <dbReference type="NCBI Taxonomy" id="40697"/>
    <lineage>
        <taxon>Eukaryota</taxon>
        <taxon>Metazoa</taxon>
        <taxon>Ecdysozoa</taxon>
        <taxon>Arthropoda</taxon>
        <taxon>Chelicerata</taxon>
        <taxon>Arachnida</taxon>
        <taxon>Acari</taxon>
        <taxon>Acariformes</taxon>
        <taxon>Sarcoptiformes</taxon>
        <taxon>Astigmata</taxon>
        <taxon>Glycyphagoidea</taxon>
        <taxon>Echimyopodidae</taxon>
        <taxon>Blomia</taxon>
    </lineage>
</organism>
<dbReference type="InterPro" id="IPR009786">
    <property type="entry name" value="Spot_14"/>
</dbReference>
<evidence type="ECO:0000256" key="1">
    <source>
        <dbReference type="ARBA" id="ARBA00004123"/>
    </source>
</evidence>
<dbReference type="GO" id="GO:0005634">
    <property type="term" value="C:nucleus"/>
    <property type="evidence" value="ECO:0007669"/>
    <property type="project" value="UniProtKB-SubCell"/>
</dbReference>
<dbReference type="Gene3D" id="6.10.140.1610">
    <property type="match status" value="1"/>
</dbReference>
<dbReference type="PANTHER" id="PTHR14315">
    <property type="entry name" value="SPOT14 FAMILY MEMBER"/>
    <property type="match status" value="1"/>
</dbReference>
<keyword evidence="4" id="KW-0963">Cytoplasm</keyword>
<name>A0A9Q0M4H9_BLOTA</name>
<keyword evidence="5" id="KW-0539">Nucleus</keyword>
<evidence type="ECO:0000256" key="6">
    <source>
        <dbReference type="SAM" id="MobiDB-lite"/>
    </source>
</evidence>
<keyword evidence="8" id="KW-1185">Reference proteome</keyword>
<evidence type="ECO:0000313" key="8">
    <source>
        <dbReference type="Proteomes" id="UP001142055"/>
    </source>
</evidence>
<comment type="similarity">
    <text evidence="3">Belongs to the SPOT14 family.</text>
</comment>
<evidence type="ECO:0008006" key="9">
    <source>
        <dbReference type="Google" id="ProtNLM"/>
    </source>
</evidence>
<dbReference type="Proteomes" id="UP001142055">
    <property type="component" value="Chromosome 2"/>
</dbReference>
<reference evidence="7" key="1">
    <citation type="submission" date="2022-12" db="EMBL/GenBank/DDBJ databases">
        <title>Genome assemblies of Blomia tropicalis.</title>
        <authorList>
            <person name="Cui Y."/>
        </authorList>
    </citation>
    <scope>NUCLEOTIDE SEQUENCE</scope>
    <source>
        <tissue evidence="7">Adult mites</tissue>
    </source>
</reference>
<dbReference type="GO" id="GO:0005829">
    <property type="term" value="C:cytosol"/>
    <property type="evidence" value="ECO:0007669"/>
    <property type="project" value="TreeGrafter"/>
</dbReference>
<dbReference type="AlphaFoldDB" id="A0A9Q0M4H9"/>
<dbReference type="OMA" id="FMYHLSA"/>